<organism evidence="8 9">
    <name type="scientific">Dillenia turbinata</name>
    <dbReference type="NCBI Taxonomy" id="194707"/>
    <lineage>
        <taxon>Eukaryota</taxon>
        <taxon>Viridiplantae</taxon>
        <taxon>Streptophyta</taxon>
        <taxon>Embryophyta</taxon>
        <taxon>Tracheophyta</taxon>
        <taxon>Spermatophyta</taxon>
        <taxon>Magnoliopsida</taxon>
        <taxon>eudicotyledons</taxon>
        <taxon>Gunneridae</taxon>
        <taxon>Pentapetalae</taxon>
        <taxon>Dilleniales</taxon>
        <taxon>Dilleniaceae</taxon>
        <taxon>Dillenia</taxon>
    </lineage>
</organism>
<dbReference type="Pfam" id="PF06749">
    <property type="entry name" value="DUF1218"/>
    <property type="match status" value="1"/>
</dbReference>
<evidence type="ECO:0000256" key="6">
    <source>
        <dbReference type="ARBA" id="ARBA00029467"/>
    </source>
</evidence>
<evidence type="ECO:0000256" key="7">
    <source>
        <dbReference type="SAM" id="Phobius"/>
    </source>
</evidence>
<dbReference type="InterPro" id="IPR009606">
    <property type="entry name" value="DEAL/Modifying_wall_lignin1/2"/>
</dbReference>
<protein>
    <submittedName>
        <fullName evidence="8">DESIGUAL/Modifying wall lignin-1/2</fullName>
    </submittedName>
</protein>
<keyword evidence="4 7" id="KW-1133">Transmembrane helix</keyword>
<evidence type="ECO:0000313" key="9">
    <source>
        <dbReference type="Proteomes" id="UP001370490"/>
    </source>
</evidence>
<feature type="transmembrane region" description="Helical" evidence="7">
    <location>
        <begin position="72"/>
        <end position="102"/>
    </location>
</feature>
<comment type="similarity">
    <text evidence="6">Belongs to the DESIGUAL family.</text>
</comment>
<accession>A0AAN8UXU1</accession>
<keyword evidence="5 7" id="KW-0472">Membrane</keyword>
<evidence type="ECO:0000256" key="5">
    <source>
        <dbReference type="ARBA" id="ARBA00023136"/>
    </source>
</evidence>
<evidence type="ECO:0000256" key="4">
    <source>
        <dbReference type="ARBA" id="ARBA00022989"/>
    </source>
</evidence>
<evidence type="ECO:0000256" key="2">
    <source>
        <dbReference type="ARBA" id="ARBA00022692"/>
    </source>
</evidence>
<dbReference type="PANTHER" id="PTHR31769">
    <property type="entry name" value="OS07G0462200 PROTEIN-RELATED"/>
    <property type="match status" value="1"/>
</dbReference>
<dbReference type="AlphaFoldDB" id="A0AAN8UXU1"/>
<gene>
    <name evidence="8" type="ORF">RJ641_018148</name>
</gene>
<evidence type="ECO:0000256" key="3">
    <source>
        <dbReference type="ARBA" id="ARBA00022729"/>
    </source>
</evidence>
<dbReference type="EMBL" id="JBAMMX010000023">
    <property type="protein sequence ID" value="KAK6917397.1"/>
    <property type="molecule type" value="Genomic_DNA"/>
</dbReference>
<reference evidence="8 9" key="1">
    <citation type="submission" date="2023-12" db="EMBL/GenBank/DDBJ databases">
        <title>A high-quality genome assembly for Dillenia turbinata (Dilleniales).</title>
        <authorList>
            <person name="Chanderbali A."/>
        </authorList>
    </citation>
    <scope>NUCLEOTIDE SEQUENCE [LARGE SCALE GENOMIC DNA]</scope>
    <source>
        <strain evidence="8">LSX21</strain>
        <tissue evidence="8">Leaf</tissue>
    </source>
</reference>
<keyword evidence="9" id="KW-1185">Reference proteome</keyword>
<dbReference type="Proteomes" id="UP001370490">
    <property type="component" value="Unassembled WGS sequence"/>
</dbReference>
<name>A0AAN8UXU1_9MAGN</name>
<sequence length="193" mass="21204">MVLVYMLTSALFRFFISEMAKMATSLRPFICLLIIIMDVIAGILGIEAEVAENKVQNFKMWIFECRDPSYQAFKLGLAAAVILSLAHVIATLLGGCVCIWSKEELDKSSPNKQLAFGSLVFSWIILTIAFSMLMIGTLSNSKSRKSCGIAHHRLLSIGGILCFIHGLFAVAYYVSASATAAEEEKLHHPRTPA</sequence>
<feature type="transmembrane region" description="Helical" evidence="7">
    <location>
        <begin position="154"/>
        <end position="174"/>
    </location>
</feature>
<comment type="caution">
    <text evidence="8">The sequence shown here is derived from an EMBL/GenBank/DDBJ whole genome shotgun (WGS) entry which is preliminary data.</text>
</comment>
<keyword evidence="2 7" id="KW-0812">Transmembrane</keyword>
<feature type="transmembrane region" description="Helical" evidence="7">
    <location>
        <begin position="27"/>
        <end position="51"/>
    </location>
</feature>
<feature type="transmembrane region" description="Helical" evidence="7">
    <location>
        <begin position="114"/>
        <end position="133"/>
    </location>
</feature>
<dbReference type="GO" id="GO:0012505">
    <property type="term" value="C:endomembrane system"/>
    <property type="evidence" value="ECO:0007669"/>
    <property type="project" value="UniProtKB-SubCell"/>
</dbReference>
<comment type="subcellular location">
    <subcellularLocation>
        <location evidence="1">Endomembrane system</location>
        <topology evidence="1">Multi-pass membrane protein</topology>
    </subcellularLocation>
</comment>
<keyword evidence="3" id="KW-0732">Signal</keyword>
<proteinExistence type="inferred from homology"/>
<evidence type="ECO:0000256" key="1">
    <source>
        <dbReference type="ARBA" id="ARBA00004127"/>
    </source>
</evidence>
<evidence type="ECO:0000313" key="8">
    <source>
        <dbReference type="EMBL" id="KAK6917397.1"/>
    </source>
</evidence>
<dbReference type="InterPro" id="IPR052222">
    <property type="entry name" value="DESIGUAL"/>
</dbReference>